<evidence type="ECO:0000313" key="2">
    <source>
        <dbReference type="EMBL" id="KAF2187100.1"/>
    </source>
</evidence>
<dbReference type="AlphaFoldDB" id="A0A6A6EAE2"/>
<feature type="domain" description="Heterokaryon incompatibility" evidence="1">
    <location>
        <begin position="1"/>
        <end position="83"/>
    </location>
</feature>
<dbReference type="PANTHER" id="PTHR24148:SF64">
    <property type="entry name" value="HETEROKARYON INCOMPATIBILITY DOMAIN-CONTAINING PROTEIN"/>
    <property type="match status" value="1"/>
</dbReference>
<dbReference type="Proteomes" id="UP000800200">
    <property type="component" value="Unassembled WGS sequence"/>
</dbReference>
<organism evidence="2 3">
    <name type="scientific">Zopfia rhizophila CBS 207.26</name>
    <dbReference type="NCBI Taxonomy" id="1314779"/>
    <lineage>
        <taxon>Eukaryota</taxon>
        <taxon>Fungi</taxon>
        <taxon>Dikarya</taxon>
        <taxon>Ascomycota</taxon>
        <taxon>Pezizomycotina</taxon>
        <taxon>Dothideomycetes</taxon>
        <taxon>Dothideomycetes incertae sedis</taxon>
        <taxon>Zopfiaceae</taxon>
        <taxon>Zopfia</taxon>
    </lineage>
</organism>
<dbReference type="EMBL" id="ML994628">
    <property type="protein sequence ID" value="KAF2187100.1"/>
    <property type="molecule type" value="Genomic_DNA"/>
</dbReference>
<reference evidence="2" key="1">
    <citation type="journal article" date="2020" name="Stud. Mycol.">
        <title>101 Dothideomycetes genomes: a test case for predicting lifestyles and emergence of pathogens.</title>
        <authorList>
            <person name="Haridas S."/>
            <person name="Albert R."/>
            <person name="Binder M."/>
            <person name="Bloem J."/>
            <person name="Labutti K."/>
            <person name="Salamov A."/>
            <person name="Andreopoulos B."/>
            <person name="Baker S."/>
            <person name="Barry K."/>
            <person name="Bills G."/>
            <person name="Bluhm B."/>
            <person name="Cannon C."/>
            <person name="Castanera R."/>
            <person name="Culley D."/>
            <person name="Daum C."/>
            <person name="Ezra D."/>
            <person name="Gonzalez J."/>
            <person name="Henrissat B."/>
            <person name="Kuo A."/>
            <person name="Liang C."/>
            <person name="Lipzen A."/>
            <person name="Lutzoni F."/>
            <person name="Magnuson J."/>
            <person name="Mondo S."/>
            <person name="Nolan M."/>
            <person name="Ohm R."/>
            <person name="Pangilinan J."/>
            <person name="Park H.-J."/>
            <person name="Ramirez L."/>
            <person name="Alfaro M."/>
            <person name="Sun H."/>
            <person name="Tritt A."/>
            <person name="Yoshinaga Y."/>
            <person name="Zwiers L.-H."/>
            <person name="Turgeon B."/>
            <person name="Goodwin S."/>
            <person name="Spatafora J."/>
            <person name="Crous P."/>
            <person name="Grigoriev I."/>
        </authorList>
    </citation>
    <scope>NUCLEOTIDE SEQUENCE</scope>
    <source>
        <strain evidence="2">CBS 207.26</strain>
    </source>
</reference>
<dbReference type="PANTHER" id="PTHR24148">
    <property type="entry name" value="ANKYRIN REPEAT DOMAIN-CONTAINING PROTEIN 39 HOMOLOG-RELATED"/>
    <property type="match status" value="1"/>
</dbReference>
<dbReference type="InterPro" id="IPR052895">
    <property type="entry name" value="HetReg/Transcr_Mod"/>
</dbReference>
<evidence type="ECO:0000313" key="3">
    <source>
        <dbReference type="Proteomes" id="UP000800200"/>
    </source>
</evidence>
<sequence>MADIYRRASQVVIWLGERSHDSDAAIALAQQLADVANHYGSEAIRNDVGLEKYGIPKRGHKSWMALGTLLKRSWFRRAWVVQEASMAKTASLQCGRSCMSLEDFTNALFYCSISGSRHYGSHLLTTFGSPVNRITYVESYRRHKQEASRPSISPLGVLVLAKSCEATDPRDKLFAFLKIGRLNVSPDYTRSVEELYIDNATNFLQTSLQCSYFCRYEQTCQNCDHRRQLTRILYNAGRLSQKLDLPSWVPDWSHQYTRRPLGWADPLTEQNNCFSAGGPYLNDFEILSGRLLRISVILKDAISIAGTVDISDILALSEKQLQHKFRVWYAESFCMHFGSGLRSSKPYVTGEARPDVFARTLVADSDHRGTSRVSLQYAHQSLSMFLRYINSDGPEVYDLLSPRFERMLDNELSGLYIKSKIIGRVFFLTEQGYVGLAPNGVMPGDEIAIIMGGDLPVAIRNVGFSLEGEKYALLGECYVHGLMDGEALKDGTGNATNIVLV</sequence>
<protein>
    <recommendedName>
        <fullName evidence="1">Heterokaryon incompatibility domain-containing protein</fullName>
    </recommendedName>
</protein>
<dbReference type="InterPro" id="IPR010730">
    <property type="entry name" value="HET"/>
</dbReference>
<name>A0A6A6EAE2_9PEZI</name>
<dbReference type="Pfam" id="PF26639">
    <property type="entry name" value="Het-6_barrel"/>
    <property type="match status" value="1"/>
</dbReference>
<proteinExistence type="predicted"/>
<gene>
    <name evidence="2" type="ORF">K469DRAFT_705656</name>
</gene>
<dbReference type="Pfam" id="PF06985">
    <property type="entry name" value="HET"/>
    <property type="match status" value="1"/>
</dbReference>
<evidence type="ECO:0000259" key="1">
    <source>
        <dbReference type="Pfam" id="PF06985"/>
    </source>
</evidence>
<dbReference type="OrthoDB" id="2157530at2759"/>
<accession>A0A6A6EAE2</accession>
<keyword evidence="3" id="KW-1185">Reference proteome</keyword>